<comment type="subcellular location">
    <subcellularLocation>
        <location evidence="1">Plastid</location>
        <location evidence="1">Chloroplast</location>
    </subcellularLocation>
</comment>
<dbReference type="Pfam" id="PF17136">
    <property type="entry name" value="ribosomal_L24"/>
    <property type="match status" value="1"/>
</dbReference>
<dbReference type="SUPFAM" id="SSF50104">
    <property type="entry name" value="Translation proteins SH3-like domain"/>
    <property type="match status" value="1"/>
</dbReference>
<dbReference type="CDD" id="cd06089">
    <property type="entry name" value="KOW_RPL26"/>
    <property type="match status" value="1"/>
</dbReference>
<comment type="similarity">
    <text evidence="2">Belongs to the universal ribosomal protein uL24 family.</text>
</comment>
<dbReference type="InterPro" id="IPR014722">
    <property type="entry name" value="Rib_uL2_dom2"/>
</dbReference>
<dbReference type="GO" id="GO:0009507">
    <property type="term" value="C:chloroplast"/>
    <property type="evidence" value="ECO:0007669"/>
    <property type="project" value="UniProtKB-SubCell"/>
</dbReference>
<dbReference type="GO" id="GO:0003735">
    <property type="term" value="F:structural constituent of ribosome"/>
    <property type="evidence" value="ECO:0007669"/>
    <property type="project" value="InterPro"/>
</dbReference>
<dbReference type="Gene3D" id="2.30.30.30">
    <property type="match status" value="1"/>
</dbReference>
<keyword evidence="3" id="KW-0150">Chloroplast</keyword>
<dbReference type="InterPro" id="IPR003256">
    <property type="entry name" value="Ribosomal_uL24"/>
</dbReference>
<evidence type="ECO:0000256" key="5">
    <source>
        <dbReference type="ARBA" id="ARBA00022980"/>
    </source>
</evidence>
<dbReference type="GO" id="GO:0006412">
    <property type="term" value="P:translation"/>
    <property type="evidence" value="ECO:0007669"/>
    <property type="project" value="InterPro"/>
</dbReference>
<name>A0A3G2R041_9STRA</name>
<sequence length="106" mass="12339">MKKKQKNHIKKGDKIKVISGNQKGTIGNISFLNTKKSIVYIDTIVPRLKVLKKTKEKEGKQIELQIPIHVSNVMLWDKDLNQSGRIGYKILNQKKRRYFKKSGNYL</sequence>
<dbReference type="GO" id="GO:0003723">
    <property type="term" value="F:RNA binding"/>
    <property type="evidence" value="ECO:0007669"/>
    <property type="project" value="InterPro"/>
</dbReference>
<reference evidence="9" key="1">
    <citation type="submission" date="2018-08" db="EMBL/GenBank/DDBJ databases">
        <title>Comparative Plastid Genomics of Synurophyceae: Evolutionary Evidence of Lateral Gene Transfer and Inverted Repeat Dynamics.</title>
        <authorList>
            <person name="Kim J.I."/>
            <person name="Shin H."/>
            <person name="Skaloud P."/>
            <person name="Jung J."/>
            <person name="Yoon H.S."/>
            <person name="Archibald J.M."/>
            <person name="Shin W."/>
        </authorList>
    </citation>
    <scope>NUCLEOTIDE SEQUENCE</scope>
    <source>
        <strain evidence="9">CCMP1782</strain>
    </source>
</reference>
<dbReference type="InterPro" id="IPR005825">
    <property type="entry name" value="Ribosomal_uL24_CS"/>
</dbReference>
<dbReference type="AlphaFoldDB" id="A0A3G2R041"/>
<dbReference type="RefSeq" id="YP_009545418.1">
    <property type="nucleotide sequence ID" value="NC_040135.1"/>
</dbReference>
<dbReference type="InterPro" id="IPR008991">
    <property type="entry name" value="Translation_prot_SH3-like_sf"/>
</dbReference>
<feature type="domain" description="Large ribosomal subunit protein uL24 C-terminal" evidence="8">
    <location>
        <begin position="51"/>
        <end position="104"/>
    </location>
</feature>
<organism evidence="9">
    <name type="scientific">Mallomonas splendens</name>
    <dbReference type="NCBI Taxonomy" id="52552"/>
    <lineage>
        <taxon>Eukaryota</taxon>
        <taxon>Sar</taxon>
        <taxon>Stramenopiles</taxon>
        <taxon>Ochrophyta</taxon>
        <taxon>Synurophyceae</taxon>
        <taxon>Synurales</taxon>
        <taxon>Mallomonadaceae</taxon>
        <taxon>Mallomonas</taxon>
    </lineage>
</organism>
<accession>A0A3G2R041</accession>
<evidence type="ECO:0000256" key="3">
    <source>
        <dbReference type="ARBA" id="ARBA00022528"/>
    </source>
</evidence>
<evidence type="ECO:0000259" key="8">
    <source>
        <dbReference type="Pfam" id="PF17136"/>
    </source>
</evidence>
<dbReference type="HAMAP" id="MF_01326_B">
    <property type="entry name" value="Ribosomal_uL24_B"/>
    <property type="match status" value="1"/>
</dbReference>
<dbReference type="GO" id="GO:0005840">
    <property type="term" value="C:ribosome"/>
    <property type="evidence" value="ECO:0007669"/>
    <property type="project" value="UniProtKB-KW"/>
</dbReference>
<keyword evidence="4 9" id="KW-0934">Plastid</keyword>
<keyword evidence="5 9" id="KW-0689">Ribosomal protein</keyword>
<evidence type="ECO:0000256" key="2">
    <source>
        <dbReference type="ARBA" id="ARBA00010618"/>
    </source>
</evidence>
<evidence type="ECO:0000256" key="1">
    <source>
        <dbReference type="ARBA" id="ARBA00004229"/>
    </source>
</evidence>
<dbReference type="InterPro" id="IPR041988">
    <property type="entry name" value="Ribosomal_uL24_KOW"/>
</dbReference>
<dbReference type="NCBIfam" id="TIGR01079">
    <property type="entry name" value="rplX_bact"/>
    <property type="match status" value="1"/>
</dbReference>
<dbReference type="PANTHER" id="PTHR12903">
    <property type="entry name" value="MITOCHONDRIAL RIBOSOMAL PROTEIN L24"/>
    <property type="match status" value="1"/>
</dbReference>
<geneLocation type="plastid" evidence="9"/>
<evidence type="ECO:0000256" key="6">
    <source>
        <dbReference type="ARBA" id="ARBA00023274"/>
    </source>
</evidence>
<dbReference type="GeneID" id="38571932"/>
<keyword evidence="6" id="KW-0687">Ribonucleoprotein</keyword>
<proteinExistence type="inferred from homology"/>
<evidence type="ECO:0000313" key="9">
    <source>
        <dbReference type="EMBL" id="AYO28572.1"/>
    </source>
</evidence>
<evidence type="ECO:0000256" key="7">
    <source>
        <dbReference type="ARBA" id="ARBA00035361"/>
    </source>
</evidence>
<dbReference type="PROSITE" id="PS01108">
    <property type="entry name" value="RIBOSOMAL_L24"/>
    <property type="match status" value="1"/>
</dbReference>
<gene>
    <name evidence="9" type="primary">rpl24</name>
</gene>
<evidence type="ECO:0000256" key="4">
    <source>
        <dbReference type="ARBA" id="ARBA00022640"/>
    </source>
</evidence>
<dbReference type="GO" id="GO:1990904">
    <property type="term" value="C:ribonucleoprotein complex"/>
    <property type="evidence" value="ECO:0007669"/>
    <property type="project" value="UniProtKB-KW"/>
</dbReference>
<protein>
    <recommendedName>
        <fullName evidence="7">50S ribosomal protein L24, chloroplastic</fullName>
    </recommendedName>
</protein>
<dbReference type="InterPro" id="IPR057264">
    <property type="entry name" value="Ribosomal_uL24_C"/>
</dbReference>
<dbReference type="EMBL" id="MH795131">
    <property type="protein sequence ID" value="AYO28572.1"/>
    <property type="molecule type" value="Genomic_DNA"/>
</dbReference>